<dbReference type="AlphaFoldDB" id="A0A3B0U227"/>
<accession>A0A3B0U227</accession>
<dbReference type="InterPro" id="IPR037873">
    <property type="entry name" value="BamE-like"/>
</dbReference>
<keyword evidence="1" id="KW-0732">Signal</keyword>
<evidence type="ECO:0000256" key="3">
    <source>
        <dbReference type="ARBA" id="ARBA00023237"/>
    </source>
</evidence>
<feature type="domain" description="Outer membrane protein assembly factor BamE" evidence="4">
    <location>
        <begin position="40"/>
        <end position="115"/>
    </location>
</feature>
<dbReference type="GO" id="GO:0043165">
    <property type="term" value="P:Gram-negative-bacterium-type cell outer membrane assembly"/>
    <property type="evidence" value="ECO:0007669"/>
    <property type="project" value="TreeGrafter"/>
</dbReference>
<sequence length="150" mass="16568">MPKNTRNYRPILFTSAIAAIIGLSACAPGLGGFTSVRTQGYEISESALQQVRVGQSQDLVVAVMGSPQTQGNFGNESAFYYVETKIEQTNFGLKTVSERTVLAVYFDSNKRVKDKAVYTLQDGRLFAMETRRTASFGQDRTFVEQILASF</sequence>
<protein>
    <recommendedName>
        <fullName evidence="4">Outer membrane protein assembly factor BamE domain-containing protein</fullName>
    </recommendedName>
</protein>
<dbReference type="GO" id="GO:0030674">
    <property type="term" value="F:protein-macromolecule adaptor activity"/>
    <property type="evidence" value="ECO:0007669"/>
    <property type="project" value="TreeGrafter"/>
</dbReference>
<keyword evidence="3" id="KW-0998">Cell outer membrane</keyword>
<dbReference type="GO" id="GO:0051205">
    <property type="term" value="P:protein insertion into membrane"/>
    <property type="evidence" value="ECO:0007669"/>
    <property type="project" value="TreeGrafter"/>
</dbReference>
<evidence type="ECO:0000313" key="5">
    <source>
        <dbReference type="EMBL" id="VAW25091.1"/>
    </source>
</evidence>
<proteinExistence type="predicted"/>
<dbReference type="PANTHER" id="PTHR37482:SF1">
    <property type="entry name" value="OUTER MEMBRANE PROTEIN ASSEMBLY FACTOR BAME"/>
    <property type="match status" value="1"/>
</dbReference>
<organism evidence="5">
    <name type="scientific">hydrothermal vent metagenome</name>
    <dbReference type="NCBI Taxonomy" id="652676"/>
    <lineage>
        <taxon>unclassified sequences</taxon>
        <taxon>metagenomes</taxon>
        <taxon>ecological metagenomes</taxon>
    </lineage>
</organism>
<name>A0A3B0U227_9ZZZZ</name>
<dbReference type="GO" id="GO:1990063">
    <property type="term" value="C:Bam protein complex"/>
    <property type="evidence" value="ECO:0007669"/>
    <property type="project" value="TreeGrafter"/>
</dbReference>
<gene>
    <name evidence="5" type="ORF">MNBD_ALPHA11-2176</name>
</gene>
<evidence type="ECO:0000259" key="4">
    <source>
        <dbReference type="Pfam" id="PF04355"/>
    </source>
</evidence>
<reference evidence="5" key="1">
    <citation type="submission" date="2018-06" db="EMBL/GenBank/DDBJ databases">
        <authorList>
            <person name="Zhirakovskaya E."/>
        </authorList>
    </citation>
    <scope>NUCLEOTIDE SEQUENCE</scope>
</reference>
<keyword evidence="2" id="KW-0472">Membrane</keyword>
<dbReference type="Pfam" id="PF04355">
    <property type="entry name" value="BamE"/>
    <property type="match status" value="1"/>
</dbReference>
<evidence type="ECO:0000256" key="1">
    <source>
        <dbReference type="ARBA" id="ARBA00022729"/>
    </source>
</evidence>
<dbReference type="PROSITE" id="PS51257">
    <property type="entry name" value="PROKAR_LIPOPROTEIN"/>
    <property type="match status" value="1"/>
</dbReference>
<dbReference type="InterPro" id="IPR026592">
    <property type="entry name" value="BamE"/>
</dbReference>
<dbReference type="InterPro" id="IPR007450">
    <property type="entry name" value="BamE_dom"/>
</dbReference>
<dbReference type="Gene3D" id="3.30.1450.10">
    <property type="match status" value="1"/>
</dbReference>
<dbReference type="PANTHER" id="PTHR37482">
    <property type="entry name" value="OUTER MEMBRANE PROTEIN ASSEMBLY FACTOR BAME"/>
    <property type="match status" value="1"/>
</dbReference>
<evidence type="ECO:0000256" key="2">
    <source>
        <dbReference type="ARBA" id="ARBA00023136"/>
    </source>
</evidence>
<dbReference type="EMBL" id="UOEQ01000580">
    <property type="protein sequence ID" value="VAW25091.1"/>
    <property type="molecule type" value="Genomic_DNA"/>
</dbReference>